<comment type="similarity">
    <text evidence="1">Belongs to the membrane fusion protein (MFP) (TC 8.A.1) family.</text>
</comment>
<dbReference type="AlphaFoldDB" id="F4C6U2"/>
<dbReference type="Pfam" id="PF25917">
    <property type="entry name" value="BSH_RND"/>
    <property type="match status" value="1"/>
</dbReference>
<dbReference type="HOGENOM" id="CLU_018816_1_2_10"/>
<feature type="coiled-coil region" evidence="2">
    <location>
        <begin position="124"/>
        <end position="182"/>
    </location>
</feature>
<evidence type="ECO:0000256" key="2">
    <source>
        <dbReference type="SAM" id="Coils"/>
    </source>
</evidence>
<evidence type="ECO:0000259" key="6">
    <source>
        <dbReference type="Pfam" id="PF25989"/>
    </source>
</evidence>
<evidence type="ECO:0000256" key="3">
    <source>
        <dbReference type="SAM" id="Phobius"/>
    </source>
</evidence>
<keyword evidence="3" id="KW-0472">Membrane</keyword>
<name>F4C6U2_SPHS2</name>
<accession>F4C6U2</accession>
<sequence>MVHFIWQVKHKYIQMKRIIFTLLIVLGALAIIAWVLNNNKKENQAKTDIVAKGTGAVVVRTTTASKSAINLDFSSNGNFAAWQDLSLLAENSGRVTQILVDEGSHVSRGQLLTRIDDEYLNLDLEAAEDALSKLKTDQQRYESSFKTGGVTKAQLDEINLNVRNAENKVQQAKRRLADAYIKAPISGIVNKRNIEVGTYVSPGTALFDIVDVSRLKLLVNANESQVVNLKVGDPVSITTTVFPDKKFSGKISFIAAKADNTLNYPVEIQVENSSTQQLKAGMYATATFDLPEQQPTIVIPRSAFVGSVSSNEIFVLQNGNTARLRKVTAGRILGEQVEIIDGLKEGETVITSGQINLVDGTEVKPQANENARNNTTK</sequence>
<feature type="domain" description="Multidrug resistance protein MdtA-like barrel-sandwich hybrid" evidence="4">
    <location>
        <begin position="92"/>
        <end position="210"/>
    </location>
</feature>
<dbReference type="InterPro" id="IPR058792">
    <property type="entry name" value="Beta-barrel_RND_2"/>
</dbReference>
<dbReference type="GO" id="GO:1990281">
    <property type="term" value="C:efflux pump complex"/>
    <property type="evidence" value="ECO:0007669"/>
    <property type="project" value="TreeGrafter"/>
</dbReference>
<dbReference type="NCBIfam" id="TIGR01730">
    <property type="entry name" value="RND_mfp"/>
    <property type="match status" value="1"/>
</dbReference>
<dbReference type="PANTHER" id="PTHR30469:SF15">
    <property type="entry name" value="HLYD FAMILY OF SECRETION PROTEINS"/>
    <property type="match status" value="1"/>
</dbReference>
<dbReference type="GO" id="GO:0015562">
    <property type="term" value="F:efflux transmembrane transporter activity"/>
    <property type="evidence" value="ECO:0007669"/>
    <property type="project" value="TreeGrafter"/>
</dbReference>
<evidence type="ECO:0000256" key="1">
    <source>
        <dbReference type="ARBA" id="ARBA00009477"/>
    </source>
</evidence>
<gene>
    <name evidence="7" type="ordered locus">Sph21_1696</name>
</gene>
<dbReference type="Gene3D" id="2.40.50.100">
    <property type="match status" value="2"/>
</dbReference>
<evidence type="ECO:0000313" key="7">
    <source>
        <dbReference type="EMBL" id="ADZ78258.1"/>
    </source>
</evidence>
<organism evidence="7">
    <name type="scientific">Sphingobacterium sp. (strain 21)</name>
    <dbReference type="NCBI Taxonomy" id="743722"/>
    <lineage>
        <taxon>Bacteria</taxon>
        <taxon>Pseudomonadati</taxon>
        <taxon>Bacteroidota</taxon>
        <taxon>Sphingobacteriia</taxon>
        <taxon>Sphingobacteriales</taxon>
        <taxon>Sphingobacteriaceae</taxon>
        <taxon>Sphingobacterium</taxon>
    </lineage>
</organism>
<dbReference type="KEGG" id="shg:Sph21_1696"/>
<dbReference type="EMBL" id="CP002584">
    <property type="protein sequence ID" value="ADZ78258.1"/>
    <property type="molecule type" value="Genomic_DNA"/>
</dbReference>
<feature type="domain" description="YknX-like C-terminal permuted SH3-like" evidence="6">
    <location>
        <begin position="297"/>
        <end position="364"/>
    </location>
</feature>
<dbReference type="InterPro" id="IPR058637">
    <property type="entry name" value="YknX-like_C"/>
</dbReference>
<keyword evidence="3" id="KW-0812">Transmembrane</keyword>
<dbReference type="Gene3D" id="2.40.420.20">
    <property type="match status" value="1"/>
</dbReference>
<dbReference type="Pfam" id="PF25954">
    <property type="entry name" value="Beta-barrel_RND_2"/>
    <property type="match status" value="1"/>
</dbReference>
<evidence type="ECO:0000259" key="5">
    <source>
        <dbReference type="Pfam" id="PF25954"/>
    </source>
</evidence>
<dbReference type="Gene3D" id="2.40.30.170">
    <property type="match status" value="1"/>
</dbReference>
<proteinExistence type="inferred from homology"/>
<dbReference type="SUPFAM" id="SSF111369">
    <property type="entry name" value="HlyD-like secretion proteins"/>
    <property type="match status" value="1"/>
</dbReference>
<keyword evidence="2" id="KW-0175">Coiled coil</keyword>
<protein>
    <submittedName>
        <fullName evidence="7">Efflux transporter, RND family, MFP subunit</fullName>
    </submittedName>
</protein>
<dbReference type="Pfam" id="PF25989">
    <property type="entry name" value="YknX_C"/>
    <property type="match status" value="1"/>
</dbReference>
<feature type="transmembrane region" description="Helical" evidence="3">
    <location>
        <begin position="18"/>
        <end position="36"/>
    </location>
</feature>
<dbReference type="InterPro" id="IPR006143">
    <property type="entry name" value="RND_pump_MFP"/>
</dbReference>
<feature type="domain" description="CusB-like beta-barrel" evidence="5">
    <location>
        <begin position="219"/>
        <end position="289"/>
    </location>
</feature>
<dbReference type="PANTHER" id="PTHR30469">
    <property type="entry name" value="MULTIDRUG RESISTANCE PROTEIN MDTA"/>
    <property type="match status" value="1"/>
</dbReference>
<keyword evidence="3" id="KW-1133">Transmembrane helix</keyword>
<evidence type="ECO:0000259" key="4">
    <source>
        <dbReference type="Pfam" id="PF25917"/>
    </source>
</evidence>
<dbReference type="eggNOG" id="COG0845">
    <property type="taxonomic scope" value="Bacteria"/>
</dbReference>
<reference evidence="7" key="1">
    <citation type="submission" date="2011-03" db="EMBL/GenBank/DDBJ databases">
        <title>Complete sequence of Sphingobacterium sp. 21.</title>
        <authorList>
            <consortium name="US DOE Joint Genome Institute"/>
            <person name="Lucas S."/>
            <person name="Copeland A."/>
            <person name="Lapidus A."/>
            <person name="Cheng J.-F."/>
            <person name="Goodwin L."/>
            <person name="Pitluck S."/>
            <person name="Davenport K."/>
            <person name="Detter J.C."/>
            <person name="Han C."/>
            <person name="Tapia R."/>
            <person name="Land M."/>
            <person name="Hauser L."/>
            <person name="Kyrpides N."/>
            <person name="Ivanova N."/>
            <person name="Ovchinnikova G."/>
            <person name="Pagani I."/>
            <person name="Siebers A.K."/>
            <person name="Allgaier M."/>
            <person name="Thelen M.P."/>
            <person name="Hugenholtz P."/>
            <person name="Woyke T."/>
        </authorList>
    </citation>
    <scope>NUCLEOTIDE SEQUENCE</scope>
    <source>
        <strain evidence="7">21</strain>
    </source>
</reference>
<dbReference type="PATRIC" id="fig|743722.3.peg.1819"/>
<dbReference type="STRING" id="743722.Sph21_1696"/>
<dbReference type="InterPro" id="IPR058625">
    <property type="entry name" value="MdtA-like_BSH"/>
</dbReference>